<sequence>MFALIRPFTCSFVTEYGARTVTSHRSDWPRPRTTLAAEVGFPNRLTSYPRESNYITRPISLSSLTVVKDKEGQSGQRAGKRAFIQRKSDDVLMKENGHFLRFRLFTYR</sequence>
<dbReference type="Proteomes" id="UP001497644">
    <property type="component" value="Chromosome 1"/>
</dbReference>
<organism evidence="1 2">
    <name type="scientific">Lasius platythorax</name>
    <dbReference type="NCBI Taxonomy" id="488582"/>
    <lineage>
        <taxon>Eukaryota</taxon>
        <taxon>Metazoa</taxon>
        <taxon>Ecdysozoa</taxon>
        <taxon>Arthropoda</taxon>
        <taxon>Hexapoda</taxon>
        <taxon>Insecta</taxon>
        <taxon>Pterygota</taxon>
        <taxon>Neoptera</taxon>
        <taxon>Endopterygota</taxon>
        <taxon>Hymenoptera</taxon>
        <taxon>Apocrita</taxon>
        <taxon>Aculeata</taxon>
        <taxon>Formicoidea</taxon>
        <taxon>Formicidae</taxon>
        <taxon>Formicinae</taxon>
        <taxon>Lasius</taxon>
        <taxon>Lasius</taxon>
    </lineage>
</organism>
<dbReference type="EMBL" id="OZ034824">
    <property type="protein sequence ID" value="CAL1673586.1"/>
    <property type="molecule type" value="Genomic_DNA"/>
</dbReference>
<accession>A0AAV2N1F0</accession>
<dbReference type="AlphaFoldDB" id="A0AAV2N1F0"/>
<reference evidence="1 2" key="1">
    <citation type="submission" date="2024-04" db="EMBL/GenBank/DDBJ databases">
        <authorList>
            <consortium name="Molecular Ecology Group"/>
        </authorList>
    </citation>
    <scope>NUCLEOTIDE SEQUENCE [LARGE SCALE GENOMIC DNA]</scope>
</reference>
<evidence type="ECO:0000313" key="1">
    <source>
        <dbReference type="EMBL" id="CAL1673586.1"/>
    </source>
</evidence>
<evidence type="ECO:0000313" key="2">
    <source>
        <dbReference type="Proteomes" id="UP001497644"/>
    </source>
</evidence>
<proteinExistence type="predicted"/>
<protein>
    <submittedName>
        <fullName evidence="1">Uncharacterized protein</fullName>
    </submittedName>
</protein>
<gene>
    <name evidence="1" type="ORF">LPLAT_LOCUS443</name>
</gene>
<name>A0AAV2N1F0_9HYME</name>
<keyword evidence="2" id="KW-1185">Reference proteome</keyword>